<accession>A0AA40BVM6</accession>
<evidence type="ECO:0000259" key="3">
    <source>
        <dbReference type="Pfam" id="PF05368"/>
    </source>
</evidence>
<comment type="similarity">
    <text evidence="1">Belongs to the NmrA-type oxidoreductase family.</text>
</comment>
<comment type="caution">
    <text evidence="4">The sequence shown here is derived from an EMBL/GenBank/DDBJ whole genome shotgun (WGS) entry which is preliminary data.</text>
</comment>
<dbReference type="InterPro" id="IPR008030">
    <property type="entry name" value="NmrA-like"/>
</dbReference>
<proteinExistence type="inferred from homology"/>
<evidence type="ECO:0000313" key="5">
    <source>
        <dbReference type="Proteomes" id="UP001174934"/>
    </source>
</evidence>
<dbReference type="InterPro" id="IPR036291">
    <property type="entry name" value="NAD(P)-bd_dom_sf"/>
</dbReference>
<gene>
    <name evidence="4" type="ORF">B0T17DRAFT_541617</name>
</gene>
<feature type="domain" description="NmrA-like" evidence="3">
    <location>
        <begin position="1"/>
        <end position="297"/>
    </location>
</feature>
<dbReference type="EMBL" id="JAULSR010000007">
    <property type="protein sequence ID" value="KAK0615323.1"/>
    <property type="molecule type" value="Genomic_DNA"/>
</dbReference>
<evidence type="ECO:0000256" key="1">
    <source>
        <dbReference type="ARBA" id="ARBA00006328"/>
    </source>
</evidence>
<dbReference type="Gene3D" id="3.40.50.720">
    <property type="entry name" value="NAD(P)-binding Rossmann-like Domain"/>
    <property type="match status" value="1"/>
</dbReference>
<sequence>MSKTLLITGATGHQGGAVIDALLALPNFAEQFTILAVTRQTSSPSAQRLAARSPANIKLVQGNLDDVPALFQEAQRVHPASPIWGVYSVQVSMGPGVTAEGEIKQGKALVDAALASGTVKHFVYSSVERGGDKASWNNQTPIPHFQTKYHIEQHLRDATAGALGSAPRMGWTILRPVGYMDNLAPGLPTKVFLAALRNYLGERDKALQWVATADIGVFVAKAFASPREWDGRAVGLAGDELTLEQLSGSFARATGHPAPGTFGVLGSALTYAVKEMGTMIGWFASDGYKADIEARRKEHPGLLSMEQWLVQKSPFVERK</sequence>
<dbReference type="AlphaFoldDB" id="A0AA40BVM6"/>
<keyword evidence="2" id="KW-0521">NADP</keyword>
<dbReference type="Gene3D" id="3.90.25.10">
    <property type="entry name" value="UDP-galactose 4-epimerase, domain 1"/>
    <property type="match status" value="1"/>
</dbReference>
<evidence type="ECO:0000256" key="2">
    <source>
        <dbReference type="ARBA" id="ARBA00022857"/>
    </source>
</evidence>
<dbReference type="InterPro" id="IPR051164">
    <property type="entry name" value="NmrA-like_oxidored"/>
</dbReference>
<keyword evidence="5" id="KW-1185">Reference proteome</keyword>
<dbReference type="Pfam" id="PF05368">
    <property type="entry name" value="NmrA"/>
    <property type="match status" value="1"/>
</dbReference>
<organism evidence="4 5">
    <name type="scientific">Bombardia bombarda</name>
    <dbReference type="NCBI Taxonomy" id="252184"/>
    <lineage>
        <taxon>Eukaryota</taxon>
        <taxon>Fungi</taxon>
        <taxon>Dikarya</taxon>
        <taxon>Ascomycota</taxon>
        <taxon>Pezizomycotina</taxon>
        <taxon>Sordariomycetes</taxon>
        <taxon>Sordariomycetidae</taxon>
        <taxon>Sordariales</taxon>
        <taxon>Lasiosphaeriaceae</taxon>
        <taxon>Bombardia</taxon>
    </lineage>
</organism>
<dbReference type="PANTHER" id="PTHR42748:SF25">
    <property type="entry name" value="NMRA FAMILY PROTEIN"/>
    <property type="match status" value="1"/>
</dbReference>
<name>A0AA40BVM6_9PEZI</name>
<reference evidence="4" key="1">
    <citation type="submission" date="2023-06" db="EMBL/GenBank/DDBJ databases">
        <title>Genome-scale phylogeny and comparative genomics of the fungal order Sordariales.</title>
        <authorList>
            <consortium name="Lawrence Berkeley National Laboratory"/>
            <person name="Hensen N."/>
            <person name="Bonometti L."/>
            <person name="Westerberg I."/>
            <person name="Brannstrom I.O."/>
            <person name="Guillou S."/>
            <person name="Cros-Aarteil S."/>
            <person name="Calhoun S."/>
            <person name="Haridas S."/>
            <person name="Kuo A."/>
            <person name="Mondo S."/>
            <person name="Pangilinan J."/>
            <person name="Riley R."/>
            <person name="LaButti K."/>
            <person name="Andreopoulos B."/>
            <person name="Lipzen A."/>
            <person name="Chen C."/>
            <person name="Yanf M."/>
            <person name="Daum C."/>
            <person name="Ng V."/>
            <person name="Clum A."/>
            <person name="Steindorff A."/>
            <person name="Ohm R."/>
            <person name="Martin F."/>
            <person name="Silar P."/>
            <person name="Natvig D."/>
            <person name="Lalanne C."/>
            <person name="Gautier V."/>
            <person name="Ament-velasquez S.L."/>
            <person name="Kruys A."/>
            <person name="Hutchinson M.I."/>
            <person name="Powell A.J."/>
            <person name="Barry K."/>
            <person name="Miller A.N."/>
            <person name="Grigoriev I.V."/>
            <person name="Debuchy R."/>
            <person name="Gladieux P."/>
            <person name="Thoren M.H."/>
            <person name="Johannesson H."/>
        </authorList>
    </citation>
    <scope>NUCLEOTIDE SEQUENCE</scope>
    <source>
        <strain evidence="4">SMH3391-2</strain>
    </source>
</reference>
<dbReference type="SUPFAM" id="SSF51735">
    <property type="entry name" value="NAD(P)-binding Rossmann-fold domains"/>
    <property type="match status" value="1"/>
</dbReference>
<protein>
    <recommendedName>
        <fullName evidence="3">NmrA-like domain-containing protein</fullName>
    </recommendedName>
</protein>
<dbReference type="Proteomes" id="UP001174934">
    <property type="component" value="Unassembled WGS sequence"/>
</dbReference>
<evidence type="ECO:0000313" key="4">
    <source>
        <dbReference type="EMBL" id="KAK0615323.1"/>
    </source>
</evidence>
<dbReference type="PANTHER" id="PTHR42748">
    <property type="entry name" value="NITROGEN METABOLITE REPRESSION PROTEIN NMRA FAMILY MEMBER"/>
    <property type="match status" value="1"/>
</dbReference>
<dbReference type="GO" id="GO:0005634">
    <property type="term" value="C:nucleus"/>
    <property type="evidence" value="ECO:0007669"/>
    <property type="project" value="TreeGrafter"/>
</dbReference>